<dbReference type="PIRSF" id="PIRSF000303">
    <property type="entry name" value="Glutathion_perox"/>
    <property type="match status" value="1"/>
</dbReference>
<dbReference type="EMBL" id="FOMJ01000010">
    <property type="protein sequence ID" value="SFD84471.1"/>
    <property type="molecule type" value="Genomic_DNA"/>
</dbReference>
<feature type="signal peptide" evidence="6">
    <location>
        <begin position="1"/>
        <end position="22"/>
    </location>
</feature>
<proteinExistence type="inferred from homology"/>
<keyword evidence="8" id="KW-1185">Reference proteome</keyword>
<dbReference type="PROSITE" id="PS51257">
    <property type="entry name" value="PROKAR_LIPOPROTEIN"/>
    <property type="match status" value="1"/>
</dbReference>
<dbReference type="PRINTS" id="PR01011">
    <property type="entry name" value="GLUTPROXDASE"/>
</dbReference>
<evidence type="ECO:0000256" key="4">
    <source>
        <dbReference type="PIRSR" id="PIRSR000303-1"/>
    </source>
</evidence>
<evidence type="ECO:0000313" key="7">
    <source>
        <dbReference type="EMBL" id="SFD84471.1"/>
    </source>
</evidence>
<dbReference type="Proteomes" id="UP000198611">
    <property type="component" value="Unassembled WGS sequence"/>
</dbReference>
<feature type="chain" id="PRO_5011566347" description="Glutathione peroxidase" evidence="6">
    <location>
        <begin position="23"/>
        <end position="181"/>
    </location>
</feature>
<dbReference type="AlphaFoldDB" id="A0A1I1VNF9"/>
<sequence length="181" mass="20153">MYHAIRILALVGLVLATPAATAGCPENLDFRLEPLGGGEPVHLCEAYSGKVVLLVNTASKCAYTPQYEGLEGLHADYREQGLVVLGFPSNDFANQEPGSEREIREFCRMTYGVRFPMYAKTHVVEGRAHPLYQRLAAQAGEYPQWNFHKYLLNRRGELVGSFASAVEPRDEELLNAIREAL</sequence>
<dbReference type="GO" id="GO:0004601">
    <property type="term" value="F:peroxidase activity"/>
    <property type="evidence" value="ECO:0007669"/>
    <property type="project" value="UniProtKB-KW"/>
</dbReference>
<feature type="active site" evidence="4">
    <location>
        <position position="61"/>
    </location>
</feature>
<keyword evidence="2 5" id="KW-0575">Peroxidase</keyword>
<evidence type="ECO:0000313" key="8">
    <source>
        <dbReference type="Proteomes" id="UP000198611"/>
    </source>
</evidence>
<dbReference type="InterPro" id="IPR029759">
    <property type="entry name" value="GPX_AS"/>
</dbReference>
<keyword evidence="6" id="KW-0732">Signal</keyword>
<evidence type="ECO:0000256" key="5">
    <source>
        <dbReference type="RuleBase" id="RU000499"/>
    </source>
</evidence>
<dbReference type="InterPro" id="IPR036249">
    <property type="entry name" value="Thioredoxin-like_sf"/>
</dbReference>
<dbReference type="SUPFAM" id="SSF52833">
    <property type="entry name" value="Thioredoxin-like"/>
    <property type="match status" value="1"/>
</dbReference>
<keyword evidence="3 5" id="KW-0560">Oxidoreductase</keyword>
<dbReference type="Pfam" id="PF00255">
    <property type="entry name" value="GSHPx"/>
    <property type="match status" value="1"/>
</dbReference>
<protein>
    <recommendedName>
        <fullName evidence="5">Glutathione peroxidase</fullName>
    </recommendedName>
</protein>
<dbReference type="CDD" id="cd00340">
    <property type="entry name" value="GSH_Peroxidase"/>
    <property type="match status" value="1"/>
</dbReference>
<evidence type="ECO:0000256" key="1">
    <source>
        <dbReference type="ARBA" id="ARBA00006926"/>
    </source>
</evidence>
<dbReference type="PANTHER" id="PTHR11592">
    <property type="entry name" value="GLUTATHIONE PEROXIDASE"/>
    <property type="match status" value="1"/>
</dbReference>
<dbReference type="STRING" id="1123397.SAMN05660831_02417"/>
<organism evidence="7 8">
    <name type="scientific">Thiohalospira halophila DSM 15071</name>
    <dbReference type="NCBI Taxonomy" id="1123397"/>
    <lineage>
        <taxon>Bacteria</taxon>
        <taxon>Pseudomonadati</taxon>
        <taxon>Pseudomonadota</taxon>
        <taxon>Gammaproteobacteria</taxon>
        <taxon>Thiohalospirales</taxon>
        <taxon>Thiohalospiraceae</taxon>
        <taxon>Thiohalospira</taxon>
    </lineage>
</organism>
<dbReference type="Gene3D" id="3.40.30.10">
    <property type="entry name" value="Glutaredoxin"/>
    <property type="match status" value="1"/>
</dbReference>
<evidence type="ECO:0000256" key="6">
    <source>
        <dbReference type="SAM" id="SignalP"/>
    </source>
</evidence>
<dbReference type="PANTHER" id="PTHR11592:SF40">
    <property type="entry name" value="THIOREDOXIN_GLUTATHIONE PEROXIDASE BTUE"/>
    <property type="match status" value="1"/>
</dbReference>
<name>A0A1I1VNF9_9GAMM</name>
<accession>A0A1I1VNF9</accession>
<reference evidence="7 8" key="1">
    <citation type="submission" date="2016-10" db="EMBL/GenBank/DDBJ databases">
        <authorList>
            <person name="de Groot N.N."/>
        </authorList>
    </citation>
    <scope>NUCLEOTIDE SEQUENCE [LARGE SCALE GENOMIC DNA]</scope>
    <source>
        <strain evidence="7 8">HL3</strain>
    </source>
</reference>
<dbReference type="InterPro" id="IPR000889">
    <property type="entry name" value="Glutathione_peroxidase"/>
</dbReference>
<comment type="similarity">
    <text evidence="1 5">Belongs to the glutathione peroxidase family.</text>
</comment>
<gene>
    <name evidence="7" type="ORF">SAMN05660831_02417</name>
</gene>
<dbReference type="PROSITE" id="PS00460">
    <property type="entry name" value="GLUTATHIONE_PEROXID_1"/>
    <property type="match status" value="1"/>
</dbReference>
<dbReference type="RefSeq" id="WP_093429032.1">
    <property type="nucleotide sequence ID" value="NZ_FOMJ01000010.1"/>
</dbReference>
<dbReference type="GO" id="GO:0034599">
    <property type="term" value="P:cellular response to oxidative stress"/>
    <property type="evidence" value="ECO:0007669"/>
    <property type="project" value="TreeGrafter"/>
</dbReference>
<dbReference type="PROSITE" id="PS51355">
    <property type="entry name" value="GLUTATHIONE_PEROXID_3"/>
    <property type="match status" value="1"/>
</dbReference>
<evidence type="ECO:0000256" key="3">
    <source>
        <dbReference type="ARBA" id="ARBA00023002"/>
    </source>
</evidence>
<evidence type="ECO:0000256" key="2">
    <source>
        <dbReference type="ARBA" id="ARBA00022559"/>
    </source>
</evidence>
<dbReference type="OrthoDB" id="9785502at2"/>